<name>A0ABT2UFC2_9BACL</name>
<dbReference type="InterPro" id="IPR036582">
    <property type="entry name" value="Mao_N_sf"/>
</dbReference>
<gene>
    <name evidence="2" type="ORF">OB236_14575</name>
</gene>
<reference evidence="2 3" key="1">
    <citation type="submission" date="2022-09" db="EMBL/GenBank/DDBJ databases">
        <authorList>
            <person name="Han X.L."/>
            <person name="Wang Q."/>
            <person name="Lu T."/>
        </authorList>
    </citation>
    <scope>NUCLEOTIDE SEQUENCE [LARGE SCALE GENOMIC DNA]</scope>
    <source>
        <strain evidence="2 3">WQ 127069</strain>
    </source>
</reference>
<dbReference type="SUPFAM" id="SSF55383">
    <property type="entry name" value="Copper amine oxidase, domain N"/>
    <property type="match status" value="1"/>
</dbReference>
<sequence length="470" mass="53706">MKVNNVLKAFLTVPVLYSVFFSGFLVHAEEKPIDIYINNQRIALEESPILQSGTTMVPFRTIFTELGLAIVWDQSTQTVTGRKDDLIIELQLDNPYAKVNGHKQYLTEAPHIVNGSTFVPLRFIGQATGNLVTWDGTERSVRIKEPKTGYRQVEKFGGQAIGKELLEFAMVTNALNTKVIEKDGYLYVFYNKGIYNSKYYVSIAKEGKWVTRDHLVTEVVSPIGDKYRSLTVISGNSIYTTDTKGLKQIKVGPDGKIVQEDYIVQRVPTMYNSYSYMDESLIPIYSNGTNGVLFGEYFKEKLYFEGSFDQPIIVNDPDHKIKHIIENDTSKALYYNQQNHRLINFNNFNQLDVVNGVLLSNNRYDPSTDRNPLPTDYAAMGFGYDDNKIYYVYSILNPTTNKYDHKYTVIDEEFNVLMDGINTTLKSKKISEIGTTVTISNNEIHGWEIIRDESNWYEGIVKLNIFNLPQ</sequence>
<evidence type="ECO:0000313" key="3">
    <source>
        <dbReference type="Proteomes" id="UP001652445"/>
    </source>
</evidence>
<comment type="caution">
    <text evidence="2">The sequence shown here is derived from an EMBL/GenBank/DDBJ whole genome shotgun (WGS) entry which is preliminary data.</text>
</comment>
<dbReference type="Gene3D" id="3.30.457.10">
    <property type="entry name" value="Copper amine oxidase-like, N-terminal domain"/>
    <property type="match status" value="1"/>
</dbReference>
<protein>
    <submittedName>
        <fullName evidence="2">Copper amine oxidase N-terminal domain-containing protein</fullName>
    </submittedName>
</protein>
<feature type="domain" description="Copper amine oxidase-like N-terminal" evidence="1">
    <location>
        <begin position="36"/>
        <end position="143"/>
    </location>
</feature>
<evidence type="ECO:0000313" key="2">
    <source>
        <dbReference type="EMBL" id="MCU6793336.1"/>
    </source>
</evidence>
<dbReference type="Pfam" id="PF07833">
    <property type="entry name" value="Cu_amine_oxidN1"/>
    <property type="match status" value="1"/>
</dbReference>
<dbReference type="Proteomes" id="UP001652445">
    <property type="component" value="Unassembled WGS sequence"/>
</dbReference>
<dbReference type="EMBL" id="JAOQIO010000044">
    <property type="protein sequence ID" value="MCU6793336.1"/>
    <property type="molecule type" value="Genomic_DNA"/>
</dbReference>
<organism evidence="2 3">
    <name type="scientific">Paenibacillus baimaensis</name>
    <dbReference type="NCBI Taxonomy" id="2982185"/>
    <lineage>
        <taxon>Bacteria</taxon>
        <taxon>Bacillati</taxon>
        <taxon>Bacillota</taxon>
        <taxon>Bacilli</taxon>
        <taxon>Bacillales</taxon>
        <taxon>Paenibacillaceae</taxon>
        <taxon>Paenibacillus</taxon>
    </lineage>
</organism>
<proteinExistence type="predicted"/>
<keyword evidence="3" id="KW-1185">Reference proteome</keyword>
<evidence type="ECO:0000259" key="1">
    <source>
        <dbReference type="Pfam" id="PF07833"/>
    </source>
</evidence>
<dbReference type="RefSeq" id="WP_262684640.1">
    <property type="nucleotide sequence ID" value="NZ_JAOQIO010000044.1"/>
</dbReference>
<dbReference type="InterPro" id="IPR012854">
    <property type="entry name" value="Cu_amine_oxidase-like_N"/>
</dbReference>
<accession>A0ABT2UFC2</accession>